<dbReference type="SUPFAM" id="SSF52058">
    <property type="entry name" value="L domain-like"/>
    <property type="match status" value="1"/>
</dbReference>
<feature type="non-terminal residue" evidence="2">
    <location>
        <position position="1"/>
    </location>
</feature>
<dbReference type="AlphaFoldDB" id="A0A8X7XCU9"/>
<dbReference type="Gene3D" id="3.80.10.10">
    <property type="entry name" value="Ribonuclease Inhibitor"/>
    <property type="match status" value="1"/>
</dbReference>
<comment type="caution">
    <text evidence="2">The sequence shown here is derived from an EMBL/GenBank/DDBJ whole genome shotgun (WGS) entry which is preliminary data.</text>
</comment>
<feature type="signal peptide" evidence="1">
    <location>
        <begin position="1"/>
        <end position="23"/>
    </location>
</feature>
<evidence type="ECO:0000313" key="3">
    <source>
        <dbReference type="Proteomes" id="UP000886611"/>
    </source>
</evidence>
<dbReference type="Proteomes" id="UP000886611">
    <property type="component" value="Unassembled WGS sequence"/>
</dbReference>
<evidence type="ECO:0000256" key="1">
    <source>
        <dbReference type="SAM" id="SignalP"/>
    </source>
</evidence>
<name>A0A8X7XCU9_POLSE</name>
<gene>
    <name evidence="2" type="primary">Fryl_2</name>
    <name evidence="2" type="ORF">GTO96_0016631</name>
</gene>
<reference evidence="2 3" key="1">
    <citation type="journal article" date="2021" name="Cell">
        <title>Tracing the genetic footprints of vertebrate landing in non-teleost ray-finned fishes.</title>
        <authorList>
            <person name="Bi X."/>
            <person name="Wang K."/>
            <person name="Yang L."/>
            <person name="Pan H."/>
            <person name="Jiang H."/>
            <person name="Wei Q."/>
            <person name="Fang M."/>
            <person name="Yu H."/>
            <person name="Zhu C."/>
            <person name="Cai Y."/>
            <person name="He Y."/>
            <person name="Gan X."/>
            <person name="Zeng H."/>
            <person name="Yu D."/>
            <person name="Zhu Y."/>
            <person name="Jiang H."/>
            <person name="Qiu Q."/>
            <person name="Yang H."/>
            <person name="Zhang Y.E."/>
            <person name="Wang W."/>
            <person name="Zhu M."/>
            <person name="He S."/>
            <person name="Zhang G."/>
        </authorList>
    </citation>
    <scope>NUCLEOTIDE SEQUENCE [LARGE SCALE GENOMIC DNA]</scope>
    <source>
        <strain evidence="2">Bchr_013</strain>
    </source>
</reference>
<protein>
    <submittedName>
        <fullName evidence="2">FRYL protein</fullName>
    </submittedName>
</protein>
<evidence type="ECO:0000313" key="2">
    <source>
        <dbReference type="EMBL" id="KAG2465742.1"/>
    </source>
</evidence>
<feature type="non-terminal residue" evidence="2">
    <location>
        <position position="402"/>
    </location>
</feature>
<keyword evidence="1" id="KW-0732">Signal</keyword>
<organism evidence="2 3">
    <name type="scientific">Polypterus senegalus</name>
    <name type="common">Senegal bichir</name>
    <dbReference type="NCBI Taxonomy" id="55291"/>
    <lineage>
        <taxon>Eukaryota</taxon>
        <taxon>Metazoa</taxon>
        <taxon>Chordata</taxon>
        <taxon>Craniata</taxon>
        <taxon>Vertebrata</taxon>
        <taxon>Euteleostomi</taxon>
        <taxon>Actinopterygii</taxon>
        <taxon>Polypteriformes</taxon>
        <taxon>Polypteridae</taxon>
        <taxon>Polypterus</taxon>
    </lineage>
</organism>
<sequence length="402" mass="45257">MANPKVKIFVAIFFLVCVLPCDSKPWRDPAEAPCEMACACDGLSFMNCSSSGLSSLPKTVPCWVRTLDLTYNHFGSVFLPAREGETWKVKDLLLGHSKISHLFLCWRHEVHEEEQRGDFRKGVGRNCAPDVEILSVRDNMLRNLPKASAPVSNINRRRGPPGYSSAWDKSAIMSNITIDPELKPGEYVIKSLFAEFTVQAEKKIEVVMTESLPGVKAVTGLVTSPAEQEGRNNLAELKVMIAAMAMATTQDIMELKKDRKKEINGMLKTNEKLWQDNKDLEKHVYNCFEAAFKGMLEEHIQENASKFEEELRTLGNHFEVVKRTFTTRIETAKHLASTADGKAMAANSEFKKLRDRLAALEDGCRRNNIRIAGLPENCESPNPVKFIAELFYKIIEEDNKSD</sequence>
<accession>A0A8X7XCU9</accession>
<dbReference type="EMBL" id="JAATIS010001721">
    <property type="protein sequence ID" value="KAG2465742.1"/>
    <property type="molecule type" value="Genomic_DNA"/>
</dbReference>
<dbReference type="InterPro" id="IPR032675">
    <property type="entry name" value="LRR_dom_sf"/>
</dbReference>
<keyword evidence="3" id="KW-1185">Reference proteome</keyword>
<proteinExistence type="predicted"/>
<feature type="chain" id="PRO_5036492372" evidence="1">
    <location>
        <begin position="24"/>
        <end position="402"/>
    </location>
</feature>